<keyword evidence="2" id="KW-0539">Nucleus</keyword>
<gene>
    <name evidence="4" type="ORF">GSBLH_T00006037001</name>
</gene>
<evidence type="ECO:0000259" key="3">
    <source>
        <dbReference type="Pfam" id="PF08698"/>
    </source>
</evidence>
<sequence length="176" mass="20375">MKKNILKGKVVNLIEKDGTIARFIADEFKHEIGSDHSCSAREHAIDHASSNRRSSSFSSYFIQKQAEARPHKFWEMNTPELTPEVKRELEIISMRSYWDSASFFKDRNRKELPKEFEIGTVVAGAFDGKRGTLTRREKKQSLADELAADEAFKSRSDVVVEKEKAKRLRPKHKKRH</sequence>
<dbReference type="AlphaFoldDB" id="D8LVD0"/>
<proteinExistence type="predicted"/>
<name>D8LVD0_BLAHO</name>
<feature type="domain" description="Fcf2 pre-rRNA processing C-terminal" evidence="3">
    <location>
        <begin position="71"/>
        <end position="154"/>
    </location>
</feature>
<dbReference type="PANTHER" id="PTHR21686">
    <property type="entry name" value="DEOXYNUCLEOTIDYLTRANSFERASE TERMINAL-INTERACTING PROTEIN 2"/>
    <property type="match status" value="1"/>
</dbReference>
<dbReference type="PANTHER" id="PTHR21686:SF12">
    <property type="entry name" value="DEOXYNUCLEOTIDYLTRANSFERASE TERMINAL-INTERACTING PROTEIN 2"/>
    <property type="match status" value="1"/>
</dbReference>
<dbReference type="InParanoid" id="D8LVD0"/>
<accession>D8LVD0</accession>
<dbReference type="EMBL" id="FN668638">
    <property type="protein sequence ID" value="CBK19769.2"/>
    <property type="molecule type" value="Genomic_DNA"/>
</dbReference>
<dbReference type="RefSeq" id="XP_012893817.1">
    <property type="nucleotide sequence ID" value="XM_013038363.1"/>
</dbReference>
<evidence type="ECO:0000313" key="4">
    <source>
        <dbReference type="EMBL" id="CBK19769.2"/>
    </source>
</evidence>
<dbReference type="GO" id="GO:0003723">
    <property type="term" value="F:RNA binding"/>
    <property type="evidence" value="ECO:0007669"/>
    <property type="project" value="TreeGrafter"/>
</dbReference>
<organism evidence="4">
    <name type="scientific">Blastocystis hominis</name>
    <dbReference type="NCBI Taxonomy" id="12968"/>
    <lineage>
        <taxon>Eukaryota</taxon>
        <taxon>Sar</taxon>
        <taxon>Stramenopiles</taxon>
        <taxon>Bigyra</taxon>
        <taxon>Opalozoa</taxon>
        <taxon>Opalinata</taxon>
        <taxon>Blastocystidae</taxon>
        <taxon>Blastocystis</taxon>
    </lineage>
</organism>
<dbReference type="GO" id="GO:0005730">
    <property type="term" value="C:nucleolus"/>
    <property type="evidence" value="ECO:0007669"/>
    <property type="project" value="UniProtKB-SubCell"/>
</dbReference>
<protein>
    <recommendedName>
        <fullName evidence="3">Fcf2 pre-rRNA processing C-terminal domain-containing protein</fullName>
    </recommendedName>
</protein>
<dbReference type="InterPro" id="IPR014810">
    <property type="entry name" value="Fcf2_C"/>
</dbReference>
<dbReference type="Pfam" id="PF08698">
    <property type="entry name" value="Fcf2"/>
    <property type="match status" value="1"/>
</dbReference>
<reference evidence="4" key="1">
    <citation type="submission" date="2010-02" db="EMBL/GenBank/DDBJ databases">
        <title>Sequencing and annotation of the Blastocystis hominis genome.</title>
        <authorList>
            <person name="Wincker P."/>
        </authorList>
    </citation>
    <scope>NUCLEOTIDE SEQUENCE</scope>
    <source>
        <strain evidence="4">Singapore isolate B</strain>
    </source>
</reference>
<keyword evidence="5" id="KW-1185">Reference proteome</keyword>
<dbReference type="Proteomes" id="UP000008312">
    <property type="component" value="Unassembled WGS sequence"/>
</dbReference>
<dbReference type="OrthoDB" id="427886at2759"/>
<comment type="subcellular location">
    <subcellularLocation>
        <location evidence="1">Nucleus</location>
        <location evidence="1">Nucleolus</location>
    </subcellularLocation>
</comment>
<evidence type="ECO:0000256" key="2">
    <source>
        <dbReference type="ARBA" id="ARBA00023242"/>
    </source>
</evidence>
<evidence type="ECO:0000256" key="1">
    <source>
        <dbReference type="ARBA" id="ARBA00004604"/>
    </source>
</evidence>
<dbReference type="GO" id="GO:0006396">
    <property type="term" value="P:RNA processing"/>
    <property type="evidence" value="ECO:0007669"/>
    <property type="project" value="TreeGrafter"/>
</dbReference>
<evidence type="ECO:0000313" key="5">
    <source>
        <dbReference type="Proteomes" id="UP000008312"/>
    </source>
</evidence>
<dbReference type="GeneID" id="24922162"/>
<dbReference type="InterPro" id="IPR039883">
    <property type="entry name" value="Fcf2/DNTTIP2"/>
</dbReference>